<dbReference type="EMBL" id="QRTP01000018">
    <property type="protein sequence ID" value="RGQ81791.1"/>
    <property type="molecule type" value="Genomic_DNA"/>
</dbReference>
<dbReference type="RefSeq" id="WP_118036099.1">
    <property type="nucleotide sequence ID" value="NZ_QRTP01000018.1"/>
</dbReference>
<organism evidence="1 2">
    <name type="scientific">Megamonas rupellensis</name>
    <dbReference type="NCBI Taxonomy" id="491921"/>
    <lineage>
        <taxon>Bacteria</taxon>
        <taxon>Bacillati</taxon>
        <taxon>Bacillota</taxon>
        <taxon>Negativicutes</taxon>
        <taxon>Selenomonadales</taxon>
        <taxon>Selenomonadaceae</taxon>
        <taxon>Megamonas</taxon>
    </lineage>
</organism>
<gene>
    <name evidence="1" type="ORF">DWY77_07760</name>
</gene>
<evidence type="ECO:0000313" key="2">
    <source>
        <dbReference type="Proteomes" id="UP000286147"/>
    </source>
</evidence>
<accession>A0A412CDT2</accession>
<protein>
    <submittedName>
        <fullName evidence="1">Uncharacterized protein</fullName>
    </submittedName>
</protein>
<name>A0A412CDT2_9FIRM</name>
<dbReference type="Proteomes" id="UP000286147">
    <property type="component" value="Unassembled WGS sequence"/>
</dbReference>
<comment type="caution">
    <text evidence="1">The sequence shown here is derived from an EMBL/GenBank/DDBJ whole genome shotgun (WGS) entry which is preliminary data.</text>
</comment>
<reference evidence="1 2" key="1">
    <citation type="submission" date="2018-08" db="EMBL/GenBank/DDBJ databases">
        <title>A genome reference for cultivated species of the human gut microbiota.</title>
        <authorList>
            <person name="Zou Y."/>
            <person name="Xue W."/>
            <person name="Luo G."/>
        </authorList>
    </citation>
    <scope>NUCLEOTIDE SEQUENCE [LARGE SCALE GENOMIC DNA]</scope>
    <source>
        <strain evidence="1 2">AF27-12</strain>
    </source>
</reference>
<sequence length="90" mass="10330">MDKTSLKGSFNYETAELKNRFQKKIKAEGKTVTKALNELIYHYLEANPLGSDDKPLKTAIMKLKLLYSTDNPNTKAIKREVERLCQLVQL</sequence>
<evidence type="ECO:0000313" key="1">
    <source>
        <dbReference type="EMBL" id="RGQ81791.1"/>
    </source>
</evidence>
<proteinExistence type="predicted"/>
<dbReference type="AlphaFoldDB" id="A0A412CDT2"/>